<organism evidence="1 2">
    <name type="scientific">Vibrio olivae</name>
    <dbReference type="NCBI Taxonomy" id="1243002"/>
    <lineage>
        <taxon>Bacteria</taxon>
        <taxon>Pseudomonadati</taxon>
        <taxon>Pseudomonadota</taxon>
        <taxon>Gammaproteobacteria</taxon>
        <taxon>Vibrionales</taxon>
        <taxon>Vibrionaceae</taxon>
        <taxon>Vibrio</taxon>
    </lineage>
</organism>
<proteinExistence type="predicted"/>
<dbReference type="EMBL" id="JBHMEP010000001">
    <property type="protein sequence ID" value="MFB9134242.1"/>
    <property type="molecule type" value="Genomic_DNA"/>
</dbReference>
<dbReference type="Proteomes" id="UP001589645">
    <property type="component" value="Unassembled WGS sequence"/>
</dbReference>
<keyword evidence="2" id="KW-1185">Reference proteome</keyword>
<comment type="caution">
    <text evidence="1">The sequence shown here is derived from an EMBL/GenBank/DDBJ whole genome shotgun (WGS) entry which is preliminary data.</text>
</comment>
<gene>
    <name evidence="1" type="ORF">ACFFUV_04565</name>
</gene>
<evidence type="ECO:0000313" key="2">
    <source>
        <dbReference type="Proteomes" id="UP001589645"/>
    </source>
</evidence>
<sequence length="296" mass="31674">MWHESKLSWPSRAQAIQTQAESVTDQVGSTMNEALGRLSSLQSDAQFGRHALSSDAEALLGLRAELEALLSTGTVLTVSPYQFNVGTKLESGSYLNPQTAVKVLSAKLRDFADKYRPTGNVHCIAVMVTASQLNPFASKLTQLTQVLPLPDWCQVARQAQALTTNEVDKFHQPAGIRQPRFKPAAYLNANPLRSVLAVQGAQLAILESLADDATDVIGKLQALAAKRETKLSVIKAQIDALKNVQGSVYSFSMSGNAESLATQLSQSGAPNNHSLTVASLLLSAEPMPFFDALLGG</sequence>
<reference evidence="1 2" key="1">
    <citation type="submission" date="2024-09" db="EMBL/GenBank/DDBJ databases">
        <authorList>
            <person name="Sun Q."/>
            <person name="Mori K."/>
        </authorList>
    </citation>
    <scope>NUCLEOTIDE SEQUENCE [LARGE SCALE GENOMIC DNA]</scope>
    <source>
        <strain evidence="1 2">CECT 8064</strain>
    </source>
</reference>
<evidence type="ECO:0000313" key="1">
    <source>
        <dbReference type="EMBL" id="MFB9134242.1"/>
    </source>
</evidence>
<name>A0ABV5HJ38_9VIBR</name>
<protein>
    <submittedName>
        <fullName evidence="1">Uncharacterized protein</fullName>
    </submittedName>
</protein>
<dbReference type="RefSeq" id="WP_390190054.1">
    <property type="nucleotide sequence ID" value="NZ_JBHMEP010000001.1"/>
</dbReference>
<accession>A0ABV5HJ38</accession>